<feature type="region of interest" description="Disordered" evidence="3">
    <location>
        <begin position="28"/>
        <end position="79"/>
    </location>
</feature>
<feature type="compositionally biased region" description="Basic and acidic residues" evidence="3">
    <location>
        <begin position="128"/>
        <end position="138"/>
    </location>
</feature>
<evidence type="ECO:0000313" key="6">
    <source>
        <dbReference type="Proteomes" id="UP000218334"/>
    </source>
</evidence>
<keyword evidence="2" id="KW-0862">Zinc</keyword>
<proteinExistence type="predicted"/>
<dbReference type="SMART" id="SM00343">
    <property type="entry name" value="ZnF_C2HC"/>
    <property type="match status" value="1"/>
</dbReference>
<feature type="region of interest" description="Disordered" evidence="3">
    <location>
        <begin position="102"/>
        <end position="138"/>
    </location>
</feature>
<name>A0A2H3B6T2_9AGAR</name>
<accession>A0A2H3B6T2</accession>
<dbReference type="GO" id="GO:0008270">
    <property type="term" value="F:zinc ion binding"/>
    <property type="evidence" value="ECO:0007669"/>
    <property type="project" value="UniProtKB-KW"/>
</dbReference>
<dbReference type="GO" id="GO:0006397">
    <property type="term" value="P:mRNA processing"/>
    <property type="evidence" value="ECO:0007669"/>
    <property type="project" value="UniProtKB-KW"/>
</dbReference>
<evidence type="ECO:0000313" key="5">
    <source>
        <dbReference type="EMBL" id="PBK66619.1"/>
    </source>
</evidence>
<dbReference type="SUPFAM" id="SSF57756">
    <property type="entry name" value="Retrovirus zinc finger-like domains"/>
    <property type="match status" value="1"/>
</dbReference>
<feature type="domain" description="CCHC-type" evidence="4">
    <location>
        <begin position="90"/>
        <end position="104"/>
    </location>
</feature>
<sequence length="138" mass="15142">MIANIGVDMPNGYDEWKERIVRMNRERQRKQALDSVVGIFQPRAQQQNTGKPKEASGATTTSTPKKTTTGITYGGRGQPMDIDAIKSGNCFHCGEKGHISKNCPLQSWNKGKKQDVRASMTESSTGSKIEEVKDVAGK</sequence>
<dbReference type="Pfam" id="PF00098">
    <property type="entry name" value="zf-CCHC"/>
    <property type="match status" value="1"/>
</dbReference>
<evidence type="ECO:0000259" key="4">
    <source>
        <dbReference type="PROSITE" id="PS50158"/>
    </source>
</evidence>
<feature type="compositionally biased region" description="Low complexity" evidence="3">
    <location>
        <begin position="57"/>
        <end position="71"/>
    </location>
</feature>
<keyword evidence="6" id="KW-1185">Reference proteome</keyword>
<keyword evidence="2" id="KW-0863">Zinc-finger</keyword>
<dbReference type="AlphaFoldDB" id="A0A2H3B6T2"/>
<dbReference type="EMBL" id="KZ293440">
    <property type="protein sequence ID" value="PBK66619.1"/>
    <property type="molecule type" value="Genomic_DNA"/>
</dbReference>
<organism evidence="5 6">
    <name type="scientific">Armillaria solidipes</name>
    <dbReference type="NCBI Taxonomy" id="1076256"/>
    <lineage>
        <taxon>Eukaryota</taxon>
        <taxon>Fungi</taxon>
        <taxon>Dikarya</taxon>
        <taxon>Basidiomycota</taxon>
        <taxon>Agaricomycotina</taxon>
        <taxon>Agaricomycetes</taxon>
        <taxon>Agaricomycetidae</taxon>
        <taxon>Agaricales</taxon>
        <taxon>Marasmiineae</taxon>
        <taxon>Physalacriaceae</taxon>
        <taxon>Armillaria</taxon>
    </lineage>
</organism>
<dbReference type="Proteomes" id="UP000218334">
    <property type="component" value="Unassembled WGS sequence"/>
</dbReference>
<evidence type="ECO:0000256" key="2">
    <source>
        <dbReference type="PROSITE-ProRule" id="PRU00047"/>
    </source>
</evidence>
<dbReference type="InterPro" id="IPR036875">
    <property type="entry name" value="Znf_CCHC_sf"/>
</dbReference>
<keyword evidence="1" id="KW-0507">mRNA processing</keyword>
<protein>
    <recommendedName>
        <fullName evidence="4">CCHC-type domain-containing protein</fullName>
    </recommendedName>
</protein>
<dbReference type="STRING" id="1076256.A0A2H3B6T2"/>
<dbReference type="PROSITE" id="PS50158">
    <property type="entry name" value="ZF_CCHC"/>
    <property type="match status" value="1"/>
</dbReference>
<evidence type="ECO:0000256" key="1">
    <source>
        <dbReference type="ARBA" id="ARBA00022664"/>
    </source>
</evidence>
<dbReference type="InterPro" id="IPR001878">
    <property type="entry name" value="Znf_CCHC"/>
</dbReference>
<dbReference type="Gene3D" id="4.10.60.10">
    <property type="entry name" value="Zinc finger, CCHC-type"/>
    <property type="match status" value="1"/>
</dbReference>
<keyword evidence="2" id="KW-0479">Metal-binding</keyword>
<gene>
    <name evidence="5" type="ORF">ARMSODRAFT_977514</name>
</gene>
<dbReference type="GO" id="GO:0003676">
    <property type="term" value="F:nucleic acid binding"/>
    <property type="evidence" value="ECO:0007669"/>
    <property type="project" value="InterPro"/>
</dbReference>
<evidence type="ECO:0000256" key="3">
    <source>
        <dbReference type="SAM" id="MobiDB-lite"/>
    </source>
</evidence>
<reference evidence="6" key="1">
    <citation type="journal article" date="2017" name="Nat. Ecol. Evol.">
        <title>Genome expansion and lineage-specific genetic innovations in the forest pathogenic fungi Armillaria.</title>
        <authorList>
            <person name="Sipos G."/>
            <person name="Prasanna A.N."/>
            <person name="Walter M.C."/>
            <person name="O'Connor E."/>
            <person name="Balint B."/>
            <person name="Krizsan K."/>
            <person name="Kiss B."/>
            <person name="Hess J."/>
            <person name="Varga T."/>
            <person name="Slot J."/>
            <person name="Riley R."/>
            <person name="Boka B."/>
            <person name="Rigling D."/>
            <person name="Barry K."/>
            <person name="Lee J."/>
            <person name="Mihaltcheva S."/>
            <person name="LaButti K."/>
            <person name="Lipzen A."/>
            <person name="Waldron R."/>
            <person name="Moloney N.M."/>
            <person name="Sperisen C."/>
            <person name="Kredics L."/>
            <person name="Vagvoelgyi C."/>
            <person name="Patrignani A."/>
            <person name="Fitzpatrick D."/>
            <person name="Nagy I."/>
            <person name="Doyle S."/>
            <person name="Anderson J.B."/>
            <person name="Grigoriev I.V."/>
            <person name="Gueldener U."/>
            <person name="Muensterkoetter M."/>
            <person name="Nagy L.G."/>
        </authorList>
    </citation>
    <scope>NUCLEOTIDE SEQUENCE [LARGE SCALE GENOMIC DNA]</scope>
    <source>
        <strain evidence="6">28-4</strain>
    </source>
</reference>